<evidence type="ECO:0000313" key="1">
    <source>
        <dbReference type="EMBL" id="KAJ5183118.1"/>
    </source>
</evidence>
<accession>A0A9W9IQ46</accession>
<comment type="caution">
    <text evidence="1">The sequence shown here is derived from an EMBL/GenBank/DDBJ whole genome shotgun (WGS) entry which is preliminary data.</text>
</comment>
<proteinExistence type="predicted"/>
<gene>
    <name evidence="1" type="ORF">N7492_000734</name>
</gene>
<dbReference type="AlphaFoldDB" id="A0A9W9IQ46"/>
<protein>
    <submittedName>
        <fullName evidence="1">Uncharacterized protein</fullName>
    </submittedName>
</protein>
<dbReference type="Proteomes" id="UP001146351">
    <property type="component" value="Unassembled WGS sequence"/>
</dbReference>
<dbReference type="EMBL" id="JAPQKO010000001">
    <property type="protein sequence ID" value="KAJ5183118.1"/>
    <property type="molecule type" value="Genomic_DNA"/>
</dbReference>
<evidence type="ECO:0000313" key="2">
    <source>
        <dbReference type="Proteomes" id="UP001146351"/>
    </source>
</evidence>
<reference evidence="1" key="1">
    <citation type="submission" date="2022-11" db="EMBL/GenBank/DDBJ databases">
        <authorList>
            <person name="Petersen C."/>
        </authorList>
    </citation>
    <scope>NUCLEOTIDE SEQUENCE</scope>
    <source>
        <strain evidence="1">IBT 21917</strain>
    </source>
</reference>
<name>A0A9W9IQ46_9EURO</name>
<reference evidence="1" key="2">
    <citation type="journal article" date="2023" name="IMA Fungus">
        <title>Comparative genomic study of the Penicillium genus elucidates a diverse pangenome and 15 lateral gene transfer events.</title>
        <authorList>
            <person name="Petersen C."/>
            <person name="Sorensen T."/>
            <person name="Nielsen M.R."/>
            <person name="Sondergaard T.E."/>
            <person name="Sorensen J.L."/>
            <person name="Fitzpatrick D.A."/>
            <person name="Frisvad J.C."/>
            <person name="Nielsen K.L."/>
        </authorList>
    </citation>
    <scope>NUCLEOTIDE SEQUENCE</scope>
    <source>
        <strain evidence="1">IBT 21917</strain>
    </source>
</reference>
<sequence length="107" mass="11045">MTLSPPPLGTGISRGAPLPSQIGFKPIHIGCRRRCPICPGTSMAGSPRNEAAIARASLSSTTTGNAEPAKSNFGPVDPLLRERNPWLAARAVVFASIGPSVILGLCL</sequence>
<keyword evidence="2" id="KW-1185">Reference proteome</keyword>
<organism evidence="1 2">
    <name type="scientific">Penicillium capsulatum</name>
    <dbReference type="NCBI Taxonomy" id="69766"/>
    <lineage>
        <taxon>Eukaryota</taxon>
        <taxon>Fungi</taxon>
        <taxon>Dikarya</taxon>
        <taxon>Ascomycota</taxon>
        <taxon>Pezizomycotina</taxon>
        <taxon>Eurotiomycetes</taxon>
        <taxon>Eurotiomycetidae</taxon>
        <taxon>Eurotiales</taxon>
        <taxon>Aspergillaceae</taxon>
        <taxon>Penicillium</taxon>
    </lineage>
</organism>